<dbReference type="Proteomes" id="UP000294555">
    <property type="component" value="Unassembled WGS sequence"/>
</dbReference>
<evidence type="ECO:0000313" key="2">
    <source>
        <dbReference type="Proteomes" id="UP000294555"/>
    </source>
</evidence>
<reference evidence="1 2" key="1">
    <citation type="submission" date="2019-02" db="EMBL/GenBank/DDBJ databases">
        <title>Investigation of anaerobic lignin degradation for improved lignocellulosic biofuels.</title>
        <authorList>
            <person name="Deangelis K."/>
        </authorList>
    </citation>
    <scope>NUCLEOTIDE SEQUENCE [LARGE SCALE GENOMIC DNA]</scope>
    <source>
        <strain evidence="1 2">159R</strain>
    </source>
</reference>
<dbReference type="OrthoDB" id="8445722at2"/>
<gene>
    <name evidence="1" type="ORF">EZJ58_2672</name>
</gene>
<proteinExistence type="predicted"/>
<dbReference type="AlphaFoldDB" id="A0A4R1NCJ5"/>
<comment type="caution">
    <text evidence="1">The sequence shown here is derived from an EMBL/GenBank/DDBJ whole genome shotgun (WGS) entry which is preliminary data.</text>
</comment>
<sequence length="124" mass="13538">MAHETHQRHPFLDDLTSDAEMTGTALRRPVYGRENIKKLIETVATLYKSQTPIFLETVGSRSFLQYEAELTNGMPLTGVAVIERNAQGGVHRVSITMSPLGPVLSLSGQLGTLLGNDVGEDLFL</sequence>
<protein>
    <submittedName>
        <fullName evidence="1">Uncharacterized protein</fullName>
    </submittedName>
</protein>
<organism evidence="1 2">
    <name type="scientific">Sodalis ligni</name>
    <dbReference type="NCBI Taxonomy" id="2697027"/>
    <lineage>
        <taxon>Bacteria</taxon>
        <taxon>Pseudomonadati</taxon>
        <taxon>Pseudomonadota</taxon>
        <taxon>Gammaproteobacteria</taxon>
        <taxon>Enterobacterales</taxon>
        <taxon>Bruguierivoracaceae</taxon>
        <taxon>Sodalis</taxon>
    </lineage>
</organism>
<name>A0A4R1NCJ5_9GAMM</name>
<dbReference type="Gene3D" id="3.10.450.50">
    <property type="match status" value="1"/>
</dbReference>
<dbReference type="SUPFAM" id="SSF54427">
    <property type="entry name" value="NTF2-like"/>
    <property type="match status" value="1"/>
</dbReference>
<dbReference type="InterPro" id="IPR032710">
    <property type="entry name" value="NTF2-like_dom_sf"/>
</dbReference>
<evidence type="ECO:0000313" key="1">
    <source>
        <dbReference type="EMBL" id="TCL04547.1"/>
    </source>
</evidence>
<dbReference type="RefSeq" id="WP_132923329.1">
    <property type="nucleotide sequence ID" value="NZ_SJOI01000001.1"/>
</dbReference>
<dbReference type="EMBL" id="SJOI01000001">
    <property type="protein sequence ID" value="TCL04547.1"/>
    <property type="molecule type" value="Genomic_DNA"/>
</dbReference>
<keyword evidence="2" id="KW-1185">Reference proteome</keyword>
<accession>A0A4R1NCJ5</accession>